<comment type="subcellular location">
    <subcellularLocation>
        <location evidence="1">Membrane</location>
        <topology evidence="1">Multi-pass membrane protein</topology>
    </subcellularLocation>
</comment>
<keyword evidence="5 6" id="KW-0472">Membrane</keyword>
<comment type="similarity">
    <text evidence="2">Belongs to the autoinducer-2 exporter (AI-2E) (TC 2.A.86) family.</text>
</comment>
<gene>
    <name evidence="7" type="ORF">OEZ60_19810</name>
</gene>
<comment type="caution">
    <text evidence="7">The sequence shown here is derived from an EMBL/GenBank/DDBJ whole genome shotgun (WGS) entry which is preliminary data.</text>
</comment>
<keyword evidence="4 6" id="KW-1133">Transmembrane helix</keyword>
<dbReference type="PANTHER" id="PTHR21716">
    <property type="entry name" value="TRANSMEMBRANE PROTEIN"/>
    <property type="match status" value="1"/>
</dbReference>
<dbReference type="PANTHER" id="PTHR21716:SF16">
    <property type="entry name" value="BLL1467 PROTEIN"/>
    <property type="match status" value="1"/>
</dbReference>
<feature type="transmembrane region" description="Helical" evidence="6">
    <location>
        <begin position="147"/>
        <end position="168"/>
    </location>
</feature>
<protein>
    <submittedName>
        <fullName evidence="7">AI-2E family transporter</fullName>
    </submittedName>
</protein>
<evidence type="ECO:0000313" key="7">
    <source>
        <dbReference type="EMBL" id="MCU9850240.1"/>
    </source>
</evidence>
<evidence type="ECO:0000256" key="6">
    <source>
        <dbReference type="SAM" id="Phobius"/>
    </source>
</evidence>
<accession>A0ABT2XEY2</accession>
<feature type="transmembrane region" description="Helical" evidence="6">
    <location>
        <begin position="270"/>
        <end position="292"/>
    </location>
</feature>
<reference evidence="7 8" key="1">
    <citation type="submission" date="2022-10" db="EMBL/GenBank/DDBJ databases">
        <title>Defluviimonas sp. nov., isolated from ocean surface sediments.</title>
        <authorList>
            <person name="He W."/>
            <person name="Wang L."/>
            <person name="Zhang D.-F."/>
        </authorList>
    </citation>
    <scope>NUCLEOTIDE SEQUENCE [LARGE SCALE GENOMIC DNA]</scope>
    <source>
        <strain evidence="7 8">WL0024</strain>
    </source>
</reference>
<feature type="transmembrane region" description="Helical" evidence="6">
    <location>
        <begin position="27"/>
        <end position="44"/>
    </location>
</feature>
<keyword evidence="8" id="KW-1185">Reference proteome</keyword>
<name>A0ABT2XEY2_9RHOB</name>
<sequence>MARLAQLSVILLGAIGALATLKLGEELLAPLTLALVAGAVLSPLSDAWERRGSAPLWGALFGLILTLAVVACLVLTFQPIVARLVEQAPKVWSDMRQVVDGIRGLFRQLSEVSNELADAVAPKANAAPADASAEAGVGMPTVTDALLAAPAVLSQIIVFAGSLFFFLLTKREIYGWVSLRLSRRGERALVTERLRRAERKVARYFSTITLINACLGIVTALALQLLGTPDAMIWGVVAFLFNFVVYLGPAVFVVILLFVGVAEFDGAKSLAPAAAFLFLNALEGQFVTPALVGRHMAINPLLVFLSLVFGIWLWGAIGGIVAIPLLVWILVLNDALSEPEARGQTEPNSA</sequence>
<dbReference type="EMBL" id="JAOVQO010000024">
    <property type="protein sequence ID" value="MCU9850240.1"/>
    <property type="molecule type" value="Genomic_DNA"/>
</dbReference>
<feature type="transmembrane region" description="Helical" evidence="6">
    <location>
        <begin position="204"/>
        <end position="226"/>
    </location>
</feature>
<dbReference type="Pfam" id="PF01594">
    <property type="entry name" value="AI-2E_transport"/>
    <property type="match status" value="1"/>
</dbReference>
<dbReference type="RefSeq" id="WP_263340123.1">
    <property type="nucleotide sequence ID" value="NZ_JAOVQO010000024.1"/>
</dbReference>
<keyword evidence="3 6" id="KW-0812">Transmembrane</keyword>
<evidence type="ECO:0000256" key="3">
    <source>
        <dbReference type="ARBA" id="ARBA00022692"/>
    </source>
</evidence>
<evidence type="ECO:0000256" key="1">
    <source>
        <dbReference type="ARBA" id="ARBA00004141"/>
    </source>
</evidence>
<feature type="transmembrane region" description="Helical" evidence="6">
    <location>
        <begin position="232"/>
        <end position="258"/>
    </location>
</feature>
<feature type="transmembrane region" description="Helical" evidence="6">
    <location>
        <begin position="304"/>
        <end position="332"/>
    </location>
</feature>
<organism evidence="7 8">
    <name type="scientific">Albidovulum salinarum</name>
    <dbReference type="NCBI Taxonomy" id="2984153"/>
    <lineage>
        <taxon>Bacteria</taxon>
        <taxon>Pseudomonadati</taxon>
        <taxon>Pseudomonadota</taxon>
        <taxon>Alphaproteobacteria</taxon>
        <taxon>Rhodobacterales</taxon>
        <taxon>Paracoccaceae</taxon>
        <taxon>Albidovulum</taxon>
    </lineage>
</organism>
<evidence type="ECO:0000256" key="2">
    <source>
        <dbReference type="ARBA" id="ARBA00009773"/>
    </source>
</evidence>
<proteinExistence type="inferred from homology"/>
<dbReference type="Proteomes" id="UP001209535">
    <property type="component" value="Unassembled WGS sequence"/>
</dbReference>
<feature type="transmembrane region" description="Helical" evidence="6">
    <location>
        <begin position="56"/>
        <end position="77"/>
    </location>
</feature>
<dbReference type="InterPro" id="IPR002549">
    <property type="entry name" value="AI-2E-like"/>
</dbReference>
<evidence type="ECO:0000256" key="5">
    <source>
        <dbReference type="ARBA" id="ARBA00023136"/>
    </source>
</evidence>
<evidence type="ECO:0000256" key="4">
    <source>
        <dbReference type="ARBA" id="ARBA00022989"/>
    </source>
</evidence>
<evidence type="ECO:0000313" key="8">
    <source>
        <dbReference type="Proteomes" id="UP001209535"/>
    </source>
</evidence>